<reference evidence="9 10" key="1">
    <citation type="submission" date="2014-12" db="EMBL/GenBank/DDBJ databases">
        <title>Draft genome sequences of 29 type strains of Enterococci.</title>
        <authorList>
            <person name="Zhong Z."/>
            <person name="Sun Z."/>
            <person name="Liu W."/>
            <person name="Zhang W."/>
            <person name="Zhang H."/>
        </authorList>
    </citation>
    <scope>NUCLEOTIDE SEQUENCE [LARGE SCALE GENOMIC DNA]</scope>
    <source>
        <strain evidence="9 10">DSM 17029</strain>
    </source>
</reference>
<keyword evidence="2" id="KW-0645">Protease</keyword>
<evidence type="ECO:0000256" key="2">
    <source>
        <dbReference type="ARBA" id="ARBA00022670"/>
    </source>
</evidence>
<evidence type="ECO:0000256" key="1">
    <source>
        <dbReference type="ARBA" id="ARBA00010243"/>
    </source>
</evidence>
<dbReference type="PROSITE" id="PS50249">
    <property type="entry name" value="MPN"/>
    <property type="match status" value="1"/>
</dbReference>
<name>A0A1L8RK75_9ENTE</name>
<keyword evidence="5" id="KW-0862">Zinc</keyword>
<dbReference type="GO" id="GO:0006508">
    <property type="term" value="P:proteolysis"/>
    <property type="evidence" value="ECO:0007669"/>
    <property type="project" value="UniProtKB-KW"/>
</dbReference>
<dbReference type="PANTHER" id="PTHR30471">
    <property type="entry name" value="DNA REPAIR PROTEIN RADC"/>
    <property type="match status" value="1"/>
</dbReference>
<dbReference type="Proteomes" id="UP000181884">
    <property type="component" value="Unassembled WGS sequence"/>
</dbReference>
<keyword evidence="10" id="KW-1185">Reference proteome</keyword>
<keyword evidence="3" id="KW-0479">Metal-binding</keyword>
<evidence type="ECO:0000256" key="5">
    <source>
        <dbReference type="ARBA" id="ARBA00022833"/>
    </source>
</evidence>
<feature type="domain" description="MPN" evidence="8">
    <location>
        <begin position="105"/>
        <end position="227"/>
    </location>
</feature>
<evidence type="ECO:0000256" key="3">
    <source>
        <dbReference type="ARBA" id="ARBA00022723"/>
    </source>
</evidence>
<organism evidence="9 10">
    <name type="scientific">Enterococcus canis</name>
    <dbReference type="NCBI Taxonomy" id="214095"/>
    <lineage>
        <taxon>Bacteria</taxon>
        <taxon>Bacillati</taxon>
        <taxon>Bacillota</taxon>
        <taxon>Bacilli</taxon>
        <taxon>Lactobacillales</taxon>
        <taxon>Enterococcaceae</taxon>
        <taxon>Enterococcus</taxon>
    </lineage>
</organism>
<dbReference type="PROSITE" id="PS01302">
    <property type="entry name" value="UPF0758"/>
    <property type="match status" value="1"/>
</dbReference>
<dbReference type="EMBL" id="JXKH01000001">
    <property type="protein sequence ID" value="OJG20169.1"/>
    <property type="molecule type" value="Genomic_DNA"/>
</dbReference>
<comment type="caution">
    <text evidence="9">The sequence shown here is derived from an EMBL/GenBank/DDBJ whole genome shotgun (WGS) entry which is preliminary data.</text>
</comment>
<dbReference type="AlphaFoldDB" id="A0A1L8RK75"/>
<gene>
    <name evidence="9" type="ORF">RU97_GL000402</name>
</gene>
<dbReference type="SUPFAM" id="SSF47781">
    <property type="entry name" value="RuvA domain 2-like"/>
    <property type="match status" value="1"/>
</dbReference>
<evidence type="ECO:0000259" key="8">
    <source>
        <dbReference type="PROSITE" id="PS50249"/>
    </source>
</evidence>
<sequence length="227" mass="25468">MNGSFVKEVPASSLPRERLVVFGERALSDQELLAILLRTGTKERNVLELARDCLCHFENLYQLKKATLEEIQEVVGIGQIKAIEIMAAIELGRRLYTAGVVKNGRITSSFELAQQLIAELKDHEQEHLLVLYLNTKNEVIKRAELFIGSLNQSVAHPREIFKLAVKLSAARLIVVHNHPSGNPHPSEHDVEFTKRLVKCGELMGIQVLDHVITGFDSYVSLREEGVI</sequence>
<dbReference type="Gene3D" id="3.40.140.10">
    <property type="entry name" value="Cytidine Deaminase, domain 2"/>
    <property type="match status" value="1"/>
</dbReference>
<dbReference type="InterPro" id="IPR037518">
    <property type="entry name" value="MPN"/>
</dbReference>
<evidence type="ECO:0000313" key="9">
    <source>
        <dbReference type="EMBL" id="OJG20169.1"/>
    </source>
</evidence>
<dbReference type="InterPro" id="IPR020891">
    <property type="entry name" value="UPF0758_CS"/>
</dbReference>
<accession>A0A1L8RK75</accession>
<evidence type="ECO:0000313" key="10">
    <source>
        <dbReference type="Proteomes" id="UP000181884"/>
    </source>
</evidence>
<dbReference type="RefSeq" id="WP_067392306.1">
    <property type="nucleotide sequence ID" value="NZ_JXKH01000001.1"/>
</dbReference>
<protein>
    <recommendedName>
        <fullName evidence="8">MPN domain-containing protein</fullName>
    </recommendedName>
</protein>
<dbReference type="NCBIfam" id="NF000642">
    <property type="entry name" value="PRK00024.1"/>
    <property type="match status" value="1"/>
</dbReference>
<proteinExistence type="inferred from homology"/>
<dbReference type="NCBIfam" id="TIGR00608">
    <property type="entry name" value="radc"/>
    <property type="match status" value="1"/>
</dbReference>
<dbReference type="InterPro" id="IPR010994">
    <property type="entry name" value="RuvA_2-like"/>
</dbReference>
<evidence type="ECO:0000256" key="4">
    <source>
        <dbReference type="ARBA" id="ARBA00022801"/>
    </source>
</evidence>
<dbReference type="InterPro" id="IPR046778">
    <property type="entry name" value="UPF0758_N"/>
</dbReference>
<dbReference type="STRING" id="214095.RU97_GL000402"/>
<dbReference type="InterPro" id="IPR025657">
    <property type="entry name" value="RadC_JAB"/>
</dbReference>
<dbReference type="PANTHER" id="PTHR30471:SF3">
    <property type="entry name" value="UPF0758 PROTEIN YEES-RELATED"/>
    <property type="match status" value="1"/>
</dbReference>
<dbReference type="CDD" id="cd08071">
    <property type="entry name" value="MPN_DUF2466"/>
    <property type="match status" value="1"/>
</dbReference>
<dbReference type="GO" id="GO:0046872">
    <property type="term" value="F:metal ion binding"/>
    <property type="evidence" value="ECO:0007669"/>
    <property type="project" value="UniProtKB-KW"/>
</dbReference>
<evidence type="ECO:0000256" key="7">
    <source>
        <dbReference type="RuleBase" id="RU003797"/>
    </source>
</evidence>
<dbReference type="InterPro" id="IPR001405">
    <property type="entry name" value="UPF0758"/>
</dbReference>
<keyword evidence="4" id="KW-0378">Hydrolase</keyword>
<comment type="similarity">
    <text evidence="1 7">Belongs to the UPF0758 family.</text>
</comment>
<dbReference type="Gene3D" id="1.10.150.20">
    <property type="entry name" value="5' to 3' exonuclease, C-terminal subdomain"/>
    <property type="match status" value="1"/>
</dbReference>
<dbReference type="GO" id="GO:0008237">
    <property type="term" value="F:metallopeptidase activity"/>
    <property type="evidence" value="ECO:0007669"/>
    <property type="project" value="UniProtKB-KW"/>
</dbReference>
<dbReference type="Pfam" id="PF20582">
    <property type="entry name" value="UPF0758_N"/>
    <property type="match status" value="1"/>
</dbReference>
<dbReference type="SUPFAM" id="SSF102712">
    <property type="entry name" value="JAB1/MPN domain"/>
    <property type="match status" value="1"/>
</dbReference>
<dbReference type="Pfam" id="PF04002">
    <property type="entry name" value="RadC"/>
    <property type="match status" value="1"/>
</dbReference>
<evidence type="ECO:0000256" key="6">
    <source>
        <dbReference type="ARBA" id="ARBA00023049"/>
    </source>
</evidence>
<keyword evidence="6" id="KW-0482">Metalloprotease</keyword>